<reference evidence="3" key="1">
    <citation type="submission" date="2020-06" db="EMBL/GenBank/DDBJ databases">
        <authorList>
            <consortium name="Plant Systems Biology data submission"/>
        </authorList>
    </citation>
    <scope>NUCLEOTIDE SEQUENCE</scope>
    <source>
        <strain evidence="3">D6</strain>
    </source>
</reference>
<dbReference type="Proteomes" id="UP001153069">
    <property type="component" value="Unassembled WGS sequence"/>
</dbReference>
<feature type="transmembrane region" description="Helical" evidence="1">
    <location>
        <begin position="99"/>
        <end position="124"/>
    </location>
</feature>
<keyword evidence="2" id="KW-0732">Signal</keyword>
<name>A0A9N8H6X1_9STRA</name>
<proteinExistence type="predicted"/>
<sequence length="181" mass="20056">MMVPSSKHRVTLVATWLCFLAASVNPSESFALSSRVSSVPLLDKPRPTLPSQPTSLKMSADLDNQATEVNALVPGEEESVATPPNTMKVPKSLEKAVLFFLRVYSVFVFSAGTFFTCMLLLNVFGYDYAFSKEEGFRVDTIEQLRTEKQFRKAAEAYAAKAKIAQTQGQYIQPSDSLPKFK</sequence>
<gene>
    <name evidence="3" type="ORF">SEMRO_124_G059950.1</name>
</gene>
<dbReference type="AlphaFoldDB" id="A0A9N8H6X1"/>
<evidence type="ECO:0008006" key="5">
    <source>
        <dbReference type="Google" id="ProtNLM"/>
    </source>
</evidence>
<keyword evidence="1" id="KW-0472">Membrane</keyword>
<evidence type="ECO:0000256" key="1">
    <source>
        <dbReference type="SAM" id="Phobius"/>
    </source>
</evidence>
<evidence type="ECO:0000313" key="3">
    <source>
        <dbReference type="EMBL" id="CAB9502002.1"/>
    </source>
</evidence>
<feature type="signal peptide" evidence="2">
    <location>
        <begin position="1"/>
        <end position="26"/>
    </location>
</feature>
<comment type="caution">
    <text evidence="3">The sequence shown here is derived from an EMBL/GenBank/DDBJ whole genome shotgun (WGS) entry which is preliminary data.</text>
</comment>
<evidence type="ECO:0000256" key="2">
    <source>
        <dbReference type="SAM" id="SignalP"/>
    </source>
</evidence>
<dbReference type="EMBL" id="CAICTM010000123">
    <property type="protein sequence ID" value="CAB9502002.1"/>
    <property type="molecule type" value="Genomic_DNA"/>
</dbReference>
<protein>
    <recommendedName>
        <fullName evidence="5">Transmembrane protein</fullName>
    </recommendedName>
</protein>
<keyword evidence="1" id="KW-1133">Transmembrane helix</keyword>
<dbReference type="OrthoDB" id="10638229at2759"/>
<keyword evidence="4" id="KW-1185">Reference proteome</keyword>
<evidence type="ECO:0000313" key="4">
    <source>
        <dbReference type="Proteomes" id="UP001153069"/>
    </source>
</evidence>
<accession>A0A9N8H6X1</accession>
<feature type="chain" id="PRO_5040506018" description="Transmembrane protein" evidence="2">
    <location>
        <begin position="27"/>
        <end position="181"/>
    </location>
</feature>
<organism evidence="3 4">
    <name type="scientific">Seminavis robusta</name>
    <dbReference type="NCBI Taxonomy" id="568900"/>
    <lineage>
        <taxon>Eukaryota</taxon>
        <taxon>Sar</taxon>
        <taxon>Stramenopiles</taxon>
        <taxon>Ochrophyta</taxon>
        <taxon>Bacillariophyta</taxon>
        <taxon>Bacillariophyceae</taxon>
        <taxon>Bacillariophycidae</taxon>
        <taxon>Naviculales</taxon>
        <taxon>Naviculaceae</taxon>
        <taxon>Seminavis</taxon>
    </lineage>
</organism>
<keyword evidence="1" id="KW-0812">Transmembrane</keyword>